<evidence type="ECO:0000256" key="1">
    <source>
        <dbReference type="SAM" id="MobiDB-lite"/>
    </source>
</evidence>
<dbReference type="Proteomes" id="UP000777438">
    <property type="component" value="Unassembled WGS sequence"/>
</dbReference>
<dbReference type="AlphaFoldDB" id="A0A9P9ALS6"/>
<sequence length="300" mass="31605">MMQSVLPKFLIALSLQRVGCWRPSGPTAPPLSDNRTAPAPTQAPLRRADFDPEGSTLPPCAQLSGDASMEGVSDYIFNCPADQICNILYPEGNYWGCCKEVPVPGCITLNCPTYSSCIDSTALGCCDSDCMTDSGILKCSGSAKPFCAIGSASMSTLTGGLTSSPPLTTLSQYACADYPYTLHYTVFEDYLDIQFVCAPPWVTNPTSLAAWSKSAAPEVSAGMIQDFADPFDQVVARVNFSASTVLSSANCTIAFVPTVQIPTAASATSTTSSAGVRRAVSPTNIVYILSLLFAGQFLLS</sequence>
<organism evidence="3 4">
    <name type="scientific">Thelonectria olida</name>
    <dbReference type="NCBI Taxonomy" id="1576542"/>
    <lineage>
        <taxon>Eukaryota</taxon>
        <taxon>Fungi</taxon>
        <taxon>Dikarya</taxon>
        <taxon>Ascomycota</taxon>
        <taxon>Pezizomycotina</taxon>
        <taxon>Sordariomycetes</taxon>
        <taxon>Hypocreomycetidae</taxon>
        <taxon>Hypocreales</taxon>
        <taxon>Nectriaceae</taxon>
        <taxon>Thelonectria</taxon>
    </lineage>
</organism>
<gene>
    <name evidence="3" type="ORF">B0T10DRAFT_551325</name>
</gene>
<evidence type="ECO:0000313" key="3">
    <source>
        <dbReference type="EMBL" id="KAH6883594.1"/>
    </source>
</evidence>
<evidence type="ECO:0000313" key="4">
    <source>
        <dbReference type="Proteomes" id="UP000777438"/>
    </source>
</evidence>
<feature type="signal peptide" evidence="2">
    <location>
        <begin position="1"/>
        <end position="20"/>
    </location>
</feature>
<feature type="chain" id="PRO_5040256830" evidence="2">
    <location>
        <begin position="21"/>
        <end position="300"/>
    </location>
</feature>
<proteinExistence type="predicted"/>
<keyword evidence="4" id="KW-1185">Reference proteome</keyword>
<dbReference type="OrthoDB" id="5347452at2759"/>
<protein>
    <submittedName>
        <fullName evidence="3">Uncharacterized protein</fullName>
    </submittedName>
</protein>
<comment type="caution">
    <text evidence="3">The sequence shown here is derived from an EMBL/GenBank/DDBJ whole genome shotgun (WGS) entry which is preliminary data.</text>
</comment>
<reference evidence="3 4" key="1">
    <citation type="journal article" date="2021" name="Nat. Commun.">
        <title>Genetic determinants of endophytism in the Arabidopsis root mycobiome.</title>
        <authorList>
            <person name="Mesny F."/>
            <person name="Miyauchi S."/>
            <person name="Thiergart T."/>
            <person name="Pickel B."/>
            <person name="Atanasova L."/>
            <person name="Karlsson M."/>
            <person name="Huettel B."/>
            <person name="Barry K.W."/>
            <person name="Haridas S."/>
            <person name="Chen C."/>
            <person name="Bauer D."/>
            <person name="Andreopoulos W."/>
            <person name="Pangilinan J."/>
            <person name="LaButti K."/>
            <person name="Riley R."/>
            <person name="Lipzen A."/>
            <person name="Clum A."/>
            <person name="Drula E."/>
            <person name="Henrissat B."/>
            <person name="Kohler A."/>
            <person name="Grigoriev I.V."/>
            <person name="Martin F.M."/>
            <person name="Hacquard S."/>
        </authorList>
    </citation>
    <scope>NUCLEOTIDE SEQUENCE [LARGE SCALE GENOMIC DNA]</scope>
    <source>
        <strain evidence="3 4">MPI-CAGE-CH-0241</strain>
    </source>
</reference>
<accession>A0A9P9ALS6</accession>
<name>A0A9P9ALS6_9HYPO</name>
<feature type="region of interest" description="Disordered" evidence="1">
    <location>
        <begin position="26"/>
        <end position="54"/>
    </location>
</feature>
<evidence type="ECO:0000256" key="2">
    <source>
        <dbReference type="SAM" id="SignalP"/>
    </source>
</evidence>
<keyword evidence="2" id="KW-0732">Signal</keyword>
<dbReference type="EMBL" id="JAGPYM010000023">
    <property type="protein sequence ID" value="KAH6883594.1"/>
    <property type="molecule type" value="Genomic_DNA"/>
</dbReference>